<reference evidence="2 3" key="1">
    <citation type="submission" date="2018-12" db="EMBL/GenBank/DDBJ databases">
        <title>The whole draft genome of Aquabacterium sp. SJQ9.</title>
        <authorList>
            <person name="Sun L."/>
            <person name="Gao X."/>
            <person name="Chen W."/>
            <person name="Huang K."/>
        </authorList>
    </citation>
    <scope>NUCLEOTIDE SEQUENCE [LARGE SCALE GENOMIC DNA]</scope>
    <source>
        <strain evidence="2 3">SJQ9</strain>
    </source>
</reference>
<gene>
    <name evidence="2" type="ORF">EIP75_21360</name>
</gene>
<keyword evidence="1" id="KW-0732">Signal</keyword>
<protein>
    <submittedName>
        <fullName evidence="2">Uncharacterized protein</fullName>
    </submittedName>
</protein>
<feature type="chain" id="PRO_5018602625" evidence="1">
    <location>
        <begin position="20"/>
        <end position="376"/>
    </location>
</feature>
<organism evidence="2 3">
    <name type="scientific">Aquabacterium soli</name>
    <dbReference type="NCBI Taxonomy" id="2493092"/>
    <lineage>
        <taxon>Bacteria</taxon>
        <taxon>Pseudomonadati</taxon>
        <taxon>Pseudomonadota</taxon>
        <taxon>Betaproteobacteria</taxon>
        <taxon>Burkholderiales</taxon>
        <taxon>Aquabacterium</taxon>
    </lineage>
</organism>
<evidence type="ECO:0000313" key="2">
    <source>
        <dbReference type="EMBL" id="RRS02316.1"/>
    </source>
</evidence>
<accession>A0A3R8RZ24</accession>
<comment type="caution">
    <text evidence="2">The sequence shown here is derived from an EMBL/GenBank/DDBJ whole genome shotgun (WGS) entry which is preliminary data.</text>
</comment>
<dbReference type="RefSeq" id="WP_125245226.1">
    <property type="nucleotide sequence ID" value="NZ_RSED01000025.1"/>
</dbReference>
<evidence type="ECO:0000313" key="3">
    <source>
        <dbReference type="Proteomes" id="UP000269265"/>
    </source>
</evidence>
<dbReference type="EMBL" id="RSED01000025">
    <property type="protein sequence ID" value="RRS02316.1"/>
    <property type="molecule type" value="Genomic_DNA"/>
</dbReference>
<feature type="signal peptide" evidence="1">
    <location>
        <begin position="1"/>
        <end position="19"/>
    </location>
</feature>
<keyword evidence="3" id="KW-1185">Reference proteome</keyword>
<evidence type="ECO:0000256" key="1">
    <source>
        <dbReference type="SAM" id="SignalP"/>
    </source>
</evidence>
<dbReference type="AlphaFoldDB" id="A0A3R8RZ24"/>
<dbReference type="Proteomes" id="UP000269265">
    <property type="component" value="Unassembled WGS sequence"/>
</dbReference>
<dbReference type="OrthoDB" id="9152434at2"/>
<sequence>MLGVLGAVLLSLCGKAPLAAEPAEASQPWFAGVYGQACAEALSNGLPVMDIEGDWQRGYRRRGNGSTQRAYQAVSAEAGVLLSVPWRSAPGPWALGWGARTEAFVRASGDAAEVVQFYQARRDPPGPVVFEPRADVLLWRGQGPTLRTPWLPAGVGQWQAGMQWLTLQRLRRVGADGELIYDGAGEYDHRLALRDDDSRTDAPFTAAPASRGAGYSLSLAWRWAPAPDWSLRVDARDVASRLWWKGVNTIRAELTSRVGSRTPDGYLDYQPALQGAYTRRTLKMRIPGSVQADLAWRSHVGEWQLSLNRRWGLQQAWLGWQATGEWRYGVAVEPRFQALRLQMAHGGFAAGVQADRVDQAAHVASVWAQYIYTLGK</sequence>
<proteinExistence type="predicted"/>
<name>A0A3R8RZ24_9BURK</name>